<dbReference type="GO" id="GO:0005886">
    <property type="term" value="C:plasma membrane"/>
    <property type="evidence" value="ECO:0007669"/>
    <property type="project" value="TreeGrafter"/>
</dbReference>
<dbReference type="PANTHER" id="PTHR45138:SF9">
    <property type="entry name" value="DIGUANYLATE CYCLASE DGCM-RELATED"/>
    <property type="match status" value="1"/>
</dbReference>
<evidence type="ECO:0000259" key="2">
    <source>
        <dbReference type="PROSITE" id="PS50887"/>
    </source>
</evidence>
<dbReference type="InterPro" id="IPR050469">
    <property type="entry name" value="Diguanylate_Cyclase"/>
</dbReference>
<keyword evidence="1" id="KW-0472">Membrane</keyword>
<dbReference type="OrthoDB" id="185601at2"/>
<gene>
    <name evidence="3" type="ORF">SAMN02745110_02379</name>
</gene>
<keyword evidence="4" id="KW-1185">Reference proteome</keyword>
<organism evidence="3 4">
    <name type="scientific">Eubacterium ruminantium</name>
    <dbReference type="NCBI Taxonomy" id="42322"/>
    <lineage>
        <taxon>Bacteria</taxon>
        <taxon>Bacillati</taxon>
        <taxon>Bacillota</taxon>
        <taxon>Clostridia</taxon>
        <taxon>Eubacteriales</taxon>
        <taxon>Eubacteriaceae</taxon>
        <taxon>Eubacterium</taxon>
    </lineage>
</organism>
<dbReference type="PANTHER" id="PTHR45138">
    <property type="entry name" value="REGULATORY COMPONENTS OF SENSORY TRANSDUCTION SYSTEM"/>
    <property type="match status" value="1"/>
</dbReference>
<dbReference type="CDD" id="cd01949">
    <property type="entry name" value="GGDEF"/>
    <property type="match status" value="1"/>
</dbReference>
<dbReference type="Pfam" id="PF00990">
    <property type="entry name" value="GGDEF"/>
    <property type="match status" value="1"/>
</dbReference>
<dbReference type="NCBIfam" id="TIGR00254">
    <property type="entry name" value="GGDEF"/>
    <property type="match status" value="1"/>
</dbReference>
<keyword evidence="1" id="KW-1133">Transmembrane helix</keyword>
<dbReference type="EMBL" id="FUXA01000020">
    <property type="protein sequence ID" value="SKA02836.1"/>
    <property type="molecule type" value="Genomic_DNA"/>
</dbReference>
<protein>
    <submittedName>
        <fullName evidence="3">Diguanylate cyclase (GGDEF) domain-containing protein</fullName>
    </submittedName>
</protein>
<dbReference type="GO" id="GO:0052621">
    <property type="term" value="F:diguanylate cyclase activity"/>
    <property type="evidence" value="ECO:0007669"/>
    <property type="project" value="TreeGrafter"/>
</dbReference>
<dbReference type="PROSITE" id="PS50887">
    <property type="entry name" value="GGDEF"/>
    <property type="match status" value="1"/>
</dbReference>
<dbReference type="InterPro" id="IPR029787">
    <property type="entry name" value="Nucleotide_cyclase"/>
</dbReference>
<accession>A0A1T4QGS9</accession>
<feature type="transmembrane region" description="Helical" evidence="1">
    <location>
        <begin position="6"/>
        <end position="29"/>
    </location>
</feature>
<dbReference type="Gene3D" id="3.30.70.270">
    <property type="match status" value="1"/>
</dbReference>
<feature type="domain" description="GGDEF" evidence="2">
    <location>
        <begin position="412"/>
        <end position="538"/>
    </location>
</feature>
<dbReference type="InterPro" id="IPR000160">
    <property type="entry name" value="GGDEF_dom"/>
</dbReference>
<dbReference type="SMART" id="SM00267">
    <property type="entry name" value="GGDEF"/>
    <property type="match status" value="1"/>
</dbReference>
<feature type="transmembrane region" description="Helical" evidence="1">
    <location>
        <begin position="366"/>
        <end position="387"/>
    </location>
</feature>
<reference evidence="3 4" key="1">
    <citation type="submission" date="2017-02" db="EMBL/GenBank/DDBJ databases">
        <authorList>
            <person name="Peterson S.W."/>
        </authorList>
    </citation>
    <scope>NUCLEOTIDE SEQUENCE [LARGE SCALE GENOMIC DNA]</scope>
    <source>
        <strain evidence="3 4">ATCC 17233</strain>
    </source>
</reference>
<dbReference type="RefSeq" id="WP_078788167.1">
    <property type="nucleotide sequence ID" value="NZ_FMTO01000019.1"/>
</dbReference>
<dbReference type="Proteomes" id="UP000189857">
    <property type="component" value="Unassembled WGS sequence"/>
</dbReference>
<dbReference type="GO" id="GO:0043709">
    <property type="term" value="P:cell adhesion involved in single-species biofilm formation"/>
    <property type="evidence" value="ECO:0007669"/>
    <property type="project" value="TreeGrafter"/>
</dbReference>
<dbReference type="GO" id="GO:1902201">
    <property type="term" value="P:negative regulation of bacterial-type flagellum-dependent cell motility"/>
    <property type="evidence" value="ECO:0007669"/>
    <property type="project" value="TreeGrafter"/>
</dbReference>
<name>A0A1T4QGS9_9FIRM</name>
<evidence type="ECO:0000313" key="3">
    <source>
        <dbReference type="EMBL" id="SKA02836.1"/>
    </source>
</evidence>
<evidence type="ECO:0000313" key="4">
    <source>
        <dbReference type="Proteomes" id="UP000189857"/>
    </source>
</evidence>
<dbReference type="AlphaFoldDB" id="A0A1T4QGS9"/>
<proteinExistence type="predicted"/>
<sequence>MKRKTVLKRIIPVLSVIAIFTLAYFLLVIPYKKSVARRTHERIDSYINSNLSYEEDSYDTYLSELNELLELPYITDYDKGHLYERIAQIYNFREDTLNFYHSLGNALYYLNKAEDKSIAVNIYEDIANYYLTDCNLKQAKLYVNKASEFCPLEDIQDPQVKSYSYRMEAIMKIYDGNLDDARQMIDISTSILSENSDALWAPSYIAINDMVYASIFYAEGNYDAAASLLDKNKDSEFFSSPIYADIITRDFVLPYYDIACKLAAQKGDEEKLILYLTEYRTASNKFGYTKKEQQILTEISEGGFNLSENTNAEINNRILDNYKRIVETQSNDYAALITEPLENGISEQAELNESLKEARHKTKLRLLEIIIVITILLIIILIISHSLRDPLTGVGNRRKLNYSLFTGFRASKNVSFIMMDIDNFKKVNDTYGHDKGDVVLKRLGTLLKVMQSSKNRSFRYGGEEFVMIVYDPDPSMALRIAQNIRRDFQWQQWDFMDGVTISLGVSTGRLSQATLVEADKNLYYSKNHGKNAVTYTIDGTPTIIPD</sequence>
<keyword evidence="1" id="KW-0812">Transmembrane</keyword>
<evidence type="ECO:0000256" key="1">
    <source>
        <dbReference type="SAM" id="Phobius"/>
    </source>
</evidence>
<dbReference type="InterPro" id="IPR043128">
    <property type="entry name" value="Rev_trsase/Diguanyl_cyclase"/>
</dbReference>
<dbReference type="SUPFAM" id="SSF55073">
    <property type="entry name" value="Nucleotide cyclase"/>
    <property type="match status" value="1"/>
</dbReference>